<dbReference type="EMBL" id="JAQJAN010000002">
    <property type="protein sequence ID" value="KAJ5738514.1"/>
    <property type="molecule type" value="Genomic_DNA"/>
</dbReference>
<comment type="caution">
    <text evidence="1">The sequence shown here is derived from an EMBL/GenBank/DDBJ whole genome shotgun (WGS) entry which is preliminary data.</text>
</comment>
<reference evidence="1" key="2">
    <citation type="submission" date="2023-01" db="EMBL/GenBank/DDBJ databases">
        <authorList>
            <person name="Petersen C."/>
        </authorList>
    </citation>
    <scope>NUCLEOTIDE SEQUENCE</scope>
    <source>
        <strain evidence="1">IBT 17514</strain>
    </source>
</reference>
<dbReference type="AlphaFoldDB" id="A0AAD6MZW8"/>
<evidence type="ECO:0000313" key="1">
    <source>
        <dbReference type="EMBL" id="KAJ5738514.1"/>
    </source>
</evidence>
<protein>
    <submittedName>
        <fullName evidence="1">Uncharacterized protein</fullName>
    </submittedName>
</protein>
<proteinExistence type="predicted"/>
<organism evidence="1 2">
    <name type="scientific">Penicillium malachiteum</name>
    <dbReference type="NCBI Taxonomy" id="1324776"/>
    <lineage>
        <taxon>Eukaryota</taxon>
        <taxon>Fungi</taxon>
        <taxon>Dikarya</taxon>
        <taxon>Ascomycota</taxon>
        <taxon>Pezizomycotina</taxon>
        <taxon>Eurotiomycetes</taxon>
        <taxon>Eurotiomycetidae</taxon>
        <taxon>Eurotiales</taxon>
        <taxon>Aspergillaceae</taxon>
        <taxon>Penicillium</taxon>
    </lineage>
</organism>
<evidence type="ECO:0000313" key="2">
    <source>
        <dbReference type="Proteomes" id="UP001215712"/>
    </source>
</evidence>
<keyword evidence="2" id="KW-1185">Reference proteome</keyword>
<reference evidence="1" key="1">
    <citation type="journal article" date="2023" name="IMA Fungus">
        <title>Comparative genomic study of the Penicillium genus elucidates a diverse pangenome and 15 lateral gene transfer events.</title>
        <authorList>
            <person name="Petersen C."/>
            <person name="Sorensen T."/>
            <person name="Nielsen M.R."/>
            <person name="Sondergaard T.E."/>
            <person name="Sorensen J.L."/>
            <person name="Fitzpatrick D.A."/>
            <person name="Frisvad J.C."/>
            <person name="Nielsen K.L."/>
        </authorList>
    </citation>
    <scope>NUCLEOTIDE SEQUENCE</scope>
    <source>
        <strain evidence="1">IBT 17514</strain>
    </source>
</reference>
<accession>A0AAD6MZW8</accession>
<sequence>MEQALAWSHDEPVDDVAAASRAWRFFVREQWVDAEGDAVHEQRRALVELWATADQAFRVNISSCLDGIVLVINKEDRAINPGYQKMSVYLKNLKMYKITPPTHVLLVWIPESTTSTSVLQNGHPRHKRCSQSVSSYDSDGTYMTGEISMYCPLQDNQGDVLKTFKFRQSVSRPNFLDMSMTVNGTLLFWDCMSKLIIDDRTLETGLCLWVQYENNGKRQRAWRAQIFMEEFPLFLVAIHANSDPLEEALQYMDPNGLGDENPELILENDP</sequence>
<gene>
    <name evidence="1" type="ORF">N7493_001669</name>
</gene>
<name>A0AAD6MZW8_9EURO</name>
<dbReference type="Proteomes" id="UP001215712">
    <property type="component" value="Unassembled WGS sequence"/>
</dbReference>